<evidence type="ECO:0000313" key="3">
    <source>
        <dbReference type="Proteomes" id="UP001619911"/>
    </source>
</evidence>
<dbReference type="InterPro" id="IPR024535">
    <property type="entry name" value="RHGA/B-epi-like_pectate_lyase"/>
</dbReference>
<proteinExistence type="predicted"/>
<dbReference type="Gene3D" id="2.160.20.10">
    <property type="entry name" value="Single-stranded right-handed beta-helix, Pectin lyase-like"/>
    <property type="match status" value="1"/>
</dbReference>
<dbReference type="Proteomes" id="UP001619911">
    <property type="component" value="Unassembled WGS sequence"/>
</dbReference>
<keyword evidence="2" id="KW-0378">Hydrolase</keyword>
<dbReference type="SMART" id="SM00710">
    <property type="entry name" value="PbH1"/>
    <property type="match status" value="6"/>
</dbReference>
<feature type="domain" description="Rhamnogalacturonase A/B/Epimerase-like pectate lyase" evidence="1">
    <location>
        <begin position="120"/>
        <end position="350"/>
    </location>
</feature>
<gene>
    <name evidence="2" type="ORF">QYG89_14700</name>
</gene>
<dbReference type="RefSeq" id="WP_404318639.1">
    <property type="nucleotide sequence ID" value="NZ_JAUIYO010000017.1"/>
</dbReference>
<dbReference type="EMBL" id="JAUIYO010000017">
    <property type="protein sequence ID" value="MFK2826902.1"/>
    <property type="molecule type" value="Genomic_DNA"/>
</dbReference>
<dbReference type="Pfam" id="PF12708">
    <property type="entry name" value="Pect-lyase_RHGA_epim"/>
    <property type="match status" value="1"/>
</dbReference>
<comment type="caution">
    <text evidence="2">The sequence shown here is derived from an EMBL/GenBank/DDBJ whole genome shotgun (WGS) entry which is preliminary data.</text>
</comment>
<keyword evidence="3" id="KW-1185">Reference proteome</keyword>
<evidence type="ECO:0000259" key="1">
    <source>
        <dbReference type="Pfam" id="PF12708"/>
    </source>
</evidence>
<dbReference type="InterPro" id="IPR006626">
    <property type="entry name" value="PbH1"/>
</dbReference>
<sequence>MIYLNKNHNPIRNGELISQFFHNEDHINKIIAETHDLFTKCKDLYAMPPSKPRQHAFSISAFFQKMASFFVSLILPAEHSKGAVFSKTLTNETGHVFPAWKETLDKEYLVFTKQLTREVHVEQFGAVGDGVTDCTEAFRRAIGKGKVKVIVPEGVFLVKEIRLPSFTYLVGEGKEKTTLKLHDRAPKSSWLITNADHKKGNHHLCVENMTLDWNVERLGNVTRTSTGGNRSSCLTYANVTYGWVKNVKAVNPGLHCFDVSSTKYNYSGDGYRAKGGSKYIWLDGLNGYGFGDDGITTHHSDFIFISNSHMCDPSGKAHQAGFSNSNGIEVDDGSRNVWLWNNSTTRCFGGVEIKAHHNSSAASNVHIVGHLSVNDNRSFNFRHIGHHSAGDPESLTAYYITATRIVSIAPVRTALYRESKPRALVVSAYKNVVINHFTAIGDPNYDYEKQPVIAIQYRARNVHLNHIQMKHFNKAGIDIKVFGGEQRADDIHIKHVVIEHSAKRGIVVGAGIEKAAVQHVLAKSEAGACGCQADTPMAVFKDIVAKGYNIPFKS</sequence>
<protein>
    <submittedName>
        <fullName evidence="2">Glycosyl hydrolase family 28-related protein</fullName>
    </submittedName>
</protein>
<evidence type="ECO:0000313" key="2">
    <source>
        <dbReference type="EMBL" id="MFK2826902.1"/>
    </source>
</evidence>
<dbReference type="InterPro" id="IPR011050">
    <property type="entry name" value="Pectin_lyase_fold/virulence"/>
</dbReference>
<dbReference type="InterPro" id="IPR012334">
    <property type="entry name" value="Pectin_lyas_fold"/>
</dbReference>
<dbReference type="GO" id="GO:0016787">
    <property type="term" value="F:hydrolase activity"/>
    <property type="evidence" value="ECO:0007669"/>
    <property type="project" value="UniProtKB-KW"/>
</dbReference>
<dbReference type="SUPFAM" id="SSF51126">
    <property type="entry name" value="Pectin lyase-like"/>
    <property type="match status" value="1"/>
</dbReference>
<reference evidence="2 3" key="1">
    <citation type="submission" date="2023-07" db="EMBL/GenBank/DDBJ databases">
        <title>Bacillus lucianemedeirus sp. nov, a new species isolated from an immunobiological production facility.</title>
        <authorList>
            <person name="Costa L.V."/>
            <person name="Miranda R.V.S.L."/>
            <person name="Brandao M.L.L."/>
            <person name="Reis C.M.F."/>
            <person name="Frazao A.M."/>
            <person name="Cruz F.V."/>
            <person name="Baio P.V.P."/>
            <person name="Veras J.F.C."/>
            <person name="Ramos J.N."/>
            <person name="Vieira V."/>
        </authorList>
    </citation>
    <scope>NUCLEOTIDE SEQUENCE [LARGE SCALE GENOMIC DNA]</scope>
    <source>
        <strain evidence="2 3">B190/17</strain>
    </source>
</reference>
<name>A0ABW8IBM0_9BACI</name>
<organism evidence="2 3">
    <name type="scientific">Bacillus lumedeiriae</name>
    <dbReference type="NCBI Taxonomy" id="3058829"/>
    <lineage>
        <taxon>Bacteria</taxon>
        <taxon>Bacillati</taxon>
        <taxon>Bacillota</taxon>
        <taxon>Bacilli</taxon>
        <taxon>Bacillales</taxon>
        <taxon>Bacillaceae</taxon>
        <taxon>Bacillus</taxon>
    </lineage>
</organism>
<accession>A0ABW8IBM0</accession>